<name>A0AA41W8G6_9GAMM</name>
<keyword evidence="3" id="KW-1185">Reference proteome</keyword>
<evidence type="ECO:0000256" key="1">
    <source>
        <dbReference type="RuleBase" id="RU363076"/>
    </source>
</evidence>
<dbReference type="CDD" id="cd06662">
    <property type="entry name" value="SURF1"/>
    <property type="match status" value="1"/>
</dbReference>
<dbReference type="AlphaFoldDB" id="A0AA41W8G6"/>
<reference evidence="2 3" key="1">
    <citation type="journal article" date="2013" name="Antonie Van Leeuwenhoek">
        <title>Echinimonas agarilytica gen. nov., sp. nov., a new gammaproteobacterium isolated from the sea urchin Strongylocentrotus intermedius.</title>
        <authorList>
            <person name="Nedashkovskaya O.I."/>
            <person name="Stenkova A.M."/>
            <person name="Zhukova N.V."/>
            <person name="Van Trappen S."/>
            <person name="Lee J.S."/>
            <person name="Kim S.B."/>
        </authorList>
    </citation>
    <scope>NUCLEOTIDE SEQUENCE [LARGE SCALE GENOMIC DNA]</scope>
    <source>
        <strain evidence="2 3">KMM 6351</strain>
    </source>
</reference>
<keyword evidence="1" id="KW-1133">Transmembrane helix</keyword>
<dbReference type="EMBL" id="JAMQGP010000008">
    <property type="protein sequence ID" value="MCM2680914.1"/>
    <property type="molecule type" value="Genomic_DNA"/>
</dbReference>
<dbReference type="Proteomes" id="UP001165393">
    <property type="component" value="Unassembled WGS sequence"/>
</dbReference>
<dbReference type="PROSITE" id="PS50895">
    <property type="entry name" value="SURF1"/>
    <property type="match status" value="1"/>
</dbReference>
<dbReference type="Pfam" id="PF02104">
    <property type="entry name" value="SURF1"/>
    <property type="match status" value="1"/>
</dbReference>
<feature type="transmembrane region" description="Helical" evidence="1">
    <location>
        <begin position="17"/>
        <end position="37"/>
    </location>
</feature>
<feature type="transmembrane region" description="Helical" evidence="1">
    <location>
        <begin position="222"/>
        <end position="241"/>
    </location>
</feature>
<comment type="subcellular location">
    <subcellularLocation>
        <location evidence="1">Cell membrane</location>
        <topology evidence="1">Multi-pass membrane protein</topology>
    </subcellularLocation>
</comment>
<keyword evidence="1" id="KW-0812">Transmembrane</keyword>
<organism evidence="2 3">
    <name type="scientific">Echinimonas agarilytica</name>
    <dbReference type="NCBI Taxonomy" id="1215918"/>
    <lineage>
        <taxon>Bacteria</taxon>
        <taxon>Pseudomonadati</taxon>
        <taxon>Pseudomonadota</taxon>
        <taxon>Gammaproteobacteria</taxon>
        <taxon>Alteromonadales</taxon>
        <taxon>Echinimonadaceae</taxon>
        <taxon>Echinimonas</taxon>
    </lineage>
</organism>
<dbReference type="InterPro" id="IPR002994">
    <property type="entry name" value="Surf1/Shy1"/>
</dbReference>
<gene>
    <name evidence="2" type="ORF">NAF29_14760</name>
</gene>
<protein>
    <recommendedName>
        <fullName evidence="1">SURF1-like protein</fullName>
    </recommendedName>
</protein>
<evidence type="ECO:0000313" key="2">
    <source>
        <dbReference type="EMBL" id="MCM2680914.1"/>
    </source>
</evidence>
<proteinExistence type="inferred from homology"/>
<sequence length="248" mass="28516">MMLDIQNKRQQSSRWRLLSFMVFTVIVIAGLVKLGLWQSERGAHKEALERQLLTHQHQSPLSLTDIKKMPYDKITGLPMSELVNLHPRVRLLLDNQRFNGVIGYQLLVPATVASESFLINIGWLPADLSRDVLPEIPPLPKRINVTGWVKPASQLVVLDQAYLMEQFGSVYRIQTEDLAAISDQLDIELLPWVLLLDEQQDWGLPRQWNWVTMSAEKHYGYAIQWFAMALALTVALVVVVMRSRRREP</sequence>
<keyword evidence="1" id="KW-0472">Membrane</keyword>
<keyword evidence="1" id="KW-1003">Cell membrane</keyword>
<dbReference type="GO" id="GO:0005886">
    <property type="term" value="C:plasma membrane"/>
    <property type="evidence" value="ECO:0007669"/>
    <property type="project" value="UniProtKB-SubCell"/>
</dbReference>
<comment type="similarity">
    <text evidence="1">Belongs to the SURF1 family.</text>
</comment>
<accession>A0AA41W8G6</accession>
<evidence type="ECO:0000313" key="3">
    <source>
        <dbReference type="Proteomes" id="UP001165393"/>
    </source>
</evidence>
<comment type="caution">
    <text evidence="2">The sequence shown here is derived from an EMBL/GenBank/DDBJ whole genome shotgun (WGS) entry which is preliminary data.</text>
</comment>
<dbReference type="RefSeq" id="WP_251262397.1">
    <property type="nucleotide sequence ID" value="NZ_JAMQGP010000008.1"/>
</dbReference>